<gene>
    <name evidence="1" type="ORF">EV675_3909</name>
</gene>
<evidence type="ECO:0000313" key="1">
    <source>
        <dbReference type="EMBL" id="RZS81286.1"/>
    </source>
</evidence>
<accession>A0A4Q7NE39</accession>
<comment type="caution">
    <text evidence="1">The sequence shown here is derived from an EMBL/GenBank/DDBJ whole genome shotgun (WGS) entry which is preliminary data.</text>
</comment>
<dbReference type="SUPFAM" id="SSF69118">
    <property type="entry name" value="AhpD-like"/>
    <property type="match status" value="1"/>
</dbReference>
<organism evidence="1 2">
    <name type="scientific">Pigmentiphaga kullae</name>
    <dbReference type="NCBI Taxonomy" id="151784"/>
    <lineage>
        <taxon>Bacteria</taxon>
        <taxon>Pseudomonadati</taxon>
        <taxon>Pseudomonadota</taxon>
        <taxon>Betaproteobacteria</taxon>
        <taxon>Burkholderiales</taxon>
        <taxon>Alcaligenaceae</taxon>
        <taxon>Pigmentiphaga</taxon>
    </lineage>
</organism>
<proteinExistence type="predicted"/>
<dbReference type="RefSeq" id="WP_130358955.1">
    <property type="nucleotide sequence ID" value="NZ_SGXC01000002.1"/>
</dbReference>
<dbReference type="Gene3D" id="1.20.1290.10">
    <property type="entry name" value="AhpD-like"/>
    <property type="match status" value="1"/>
</dbReference>
<keyword evidence="2" id="KW-1185">Reference proteome</keyword>
<reference evidence="1 2" key="1">
    <citation type="submission" date="2019-02" db="EMBL/GenBank/DDBJ databases">
        <title>Genomic Encyclopedia of Type Strains, Phase IV (KMG-IV): sequencing the most valuable type-strain genomes for metagenomic binning, comparative biology and taxonomic classification.</title>
        <authorList>
            <person name="Goeker M."/>
        </authorList>
    </citation>
    <scope>NUCLEOTIDE SEQUENCE [LARGE SCALE GENOMIC DNA]</scope>
    <source>
        <strain evidence="1 2">K24</strain>
    </source>
</reference>
<evidence type="ECO:0000313" key="2">
    <source>
        <dbReference type="Proteomes" id="UP000292445"/>
    </source>
</evidence>
<evidence type="ECO:0008006" key="3">
    <source>
        <dbReference type="Google" id="ProtNLM"/>
    </source>
</evidence>
<dbReference type="AlphaFoldDB" id="A0A4Q7NE39"/>
<dbReference type="EMBL" id="SGXC01000002">
    <property type="protein sequence ID" value="RZS81286.1"/>
    <property type="molecule type" value="Genomic_DNA"/>
</dbReference>
<sequence length="149" mass="16398">MTRSRPDPAFVQQTFGPYADPLATKEDRAASYRQMAGFLPPRVEARLDVTGALDPLMVELQEKVRAHALETAHFDDKQVQLLIFAMLVAELSDAAVIHGVAARRAGASWHEMQAVVNLAFVFRGVSAANRGAEMLIRIAERERELAAQA</sequence>
<dbReference type="InterPro" id="IPR029032">
    <property type="entry name" value="AhpD-like"/>
</dbReference>
<dbReference type="Proteomes" id="UP000292445">
    <property type="component" value="Unassembled WGS sequence"/>
</dbReference>
<dbReference type="OrthoDB" id="8526252at2"/>
<name>A0A4Q7NE39_9BURK</name>
<protein>
    <recommendedName>
        <fullName evidence="3">Alkylhydroperoxidase/carboxymuconolactone decarboxylase family protein YurZ</fullName>
    </recommendedName>
</protein>